<dbReference type="EMBL" id="CAFBPD010000011">
    <property type="protein sequence ID" value="CAB4997718.1"/>
    <property type="molecule type" value="Genomic_DNA"/>
</dbReference>
<dbReference type="Gene3D" id="3.20.20.70">
    <property type="entry name" value="Aldolase class I"/>
    <property type="match status" value="1"/>
</dbReference>
<comment type="cofactor">
    <cofactor evidence="1">
        <name>FMN</name>
        <dbReference type="ChEBI" id="CHEBI:58210"/>
    </cofactor>
</comment>
<dbReference type="HAMAP" id="MF_00224">
    <property type="entry name" value="DHO_dh_type1"/>
    <property type="match status" value="1"/>
</dbReference>
<keyword evidence="5" id="KW-0665">Pyrimidine biosynthesis</keyword>
<reference evidence="9" key="1">
    <citation type="submission" date="2020-05" db="EMBL/GenBank/DDBJ databases">
        <authorList>
            <person name="Chiriac C."/>
            <person name="Salcher M."/>
            <person name="Ghai R."/>
            <person name="Kavagutti S V."/>
        </authorList>
    </citation>
    <scope>NUCLEOTIDE SEQUENCE</scope>
</reference>
<dbReference type="GO" id="GO:0006207">
    <property type="term" value="P:'de novo' pyrimidine nucleobase biosynthetic process"/>
    <property type="evidence" value="ECO:0007669"/>
    <property type="project" value="InterPro"/>
</dbReference>
<keyword evidence="4" id="KW-0288">FMN</keyword>
<evidence type="ECO:0000256" key="4">
    <source>
        <dbReference type="ARBA" id="ARBA00022643"/>
    </source>
</evidence>
<dbReference type="PANTHER" id="PTHR48109">
    <property type="entry name" value="DIHYDROOROTATE DEHYDROGENASE (QUINONE), MITOCHONDRIAL-RELATED"/>
    <property type="match status" value="1"/>
</dbReference>
<dbReference type="CDD" id="cd04740">
    <property type="entry name" value="DHOD_1B_like"/>
    <property type="match status" value="1"/>
</dbReference>
<evidence type="ECO:0000256" key="6">
    <source>
        <dbReference type="ARBA" id="ARBA00023002"/>
    </source>
</evidence>
<evidence type="ECO:0000313" key="9">
    <source>
        <dbReference type="EMBL" id="CAB4739557.1"/>
    </source>
</evidence>
<feature type="region of interest" description="Disordered" evidence="7">
    <location>
        <begin position="379"/>
        <end position="407"/>
    </location>
</feature>
<dbReference type="InterPro" id="IPR013785">
    <property type="entry name" value="Aldolase_TIM"/>
</dbReference>
<gene>
    <name evidence="9" type="ORF">UFOPK2786_00695</name>
    <name evidence="10" type="ORF">UFOPK3957_00184</name>
    <name evidence="11" type="ORF">UFOPK4061_00115</name>
</gene>
<protein>
    <submittedName>
        <fullName evidence="9">Unannotated protein</fullName>
    </submittedName>
</protein>
<dbReference type="FunFam" id="3.20.20.70:FF:000027">
    <property type="entry name" value="Dihydropyrimidine dehydrogenase [NADP(+)]"/>
    <property type="match status" value="1"/>
</dbReference>
<evidence type="ECO:0000259" key="8">
    <source>
        <dbReference type="Pfam" id="PF01180"/>
    </source>
</evidence>
<evidence type="ECO:0000256" key="2">
    <source>
        <dbReference type="ARBA" id="ARBA00004725"/>
    </source>
</evidence>
<dbReference type="NCBIfam" id="NF005574">
    <property type="entry name" value="PRK07259.1"/>
    <property type="match status" value="1"/>
</dbReference>
<dbReference type="EMBL" id="CAEZYW010000086">
    <property type="protein sequence ID" value="CAB4739557.1"/>
    <property type="molecule type" value="Genomic_DNA"/>
</dbReference>
<organism evidence="9">
    <name type="scientific">freshwater metagenome</name>
    <dbReference type="NCBI Taxonomy" id="449393"/>
    <lineage>
        <taxon>unclassified sequences</taxon>
        <taxon>metagenomes</taxon>
        <taxon>ecological metagenomes</taxon>
    </lineage>
</organism>
<dbReference type="UniPathway" id="UPA00070"/>
<dbReference type="InterPro" id="IPR050074">
    <property type="entry name" value="DHO_dehydrogenase"/>
</dbReference>
<evidence type="ECO:0000256" key="3">
    <source>
        <dbReference type="ARBA" id="ARBA00022630"/>
    </source>
</evidence>
<dbReference type="GO" id="GO:0044205">
    <property type="term" value="P:'de novo' UMP biosynthetic process"/>
    <property type="evidence" value="ECO:0007669"/>
    <property type="project" value="UniProtKB-UniPathway"/>
</dbReference>
<evidence type="ECO:0000256" key="7">
    <source>
        <dbReference type="SAM" id="MobiDB-lite"/>
    </source>
</evidence>
<feature type="compositionally biased region" description="Basic and acidic residues" evidence="7">
    <location>
        <begin position="379"/>
        <end position="395"/>
    </location>
</feature>
<proteinExistence type="inferred from homology"/>
<dbReference type="AlphaFoldDB" id="A0A6J6SY27"/>
<dbReference type="InterPro" id="IPR005720">
    <property type="entry name" value="Dihydroorotate_DH_cat"/>
</dbReference>
<feature type="domain" description="Dihydroorotate dehydrogenase catalytic" evidence="8">
    <location>
        <begin position="25"/>
        <end position="307"/>
    </location>
</feature>
<dbReference type="PROSITE" id="PS00912">
    <property type="entry name" value="DHODEHASE_2"/>
    <property type="match status" value="1"/>
</dbReference>
<accession>A0A6J6SY27</accession>
<sequence length="407" mass="43310">MSRAIIGRGPIGVTSETPRIDMSTSLGAMQLDAPVLTASGCAASGRELDEFFDITHLGAIVTKSIMMHPRAGRPTPRMAETPSGMLNSIGLQGPGLDAFIETDLAWLEQRGARIIVSIAGSSVEEYVKIAQKLRYVSGFDAIEVNISCPNVEDRGQVFACNPEAAAQVVQAVRRHVDQHTPVLAKLSPDVTDITDVAHAVVRAGASGLSVINTALGMVIDVDRMRPALAGVMGGLSGPAIRPIAVRCVWQIREAMPNIPILGMGGIRTGLDALQFILAGANAVSVGTATFNDPSAPIRVQRELAQALHERGFASLQEAISFAHRAHDVPEPLLAQFTVDESDGDPDGANEDGKEITEIVVRPADDVVDEDRPVAEVVQIRRDTGTEPFDQYKDWAADQAPEPVPDGQ</sequence>
<dbReference type="EMBL" id="CAFBOM010000017">
    <property type="protein sequence ID" value="CAB4975354.1"/>
    <property type="molecule type" value="Genomic_DNA"/>
</dbReference>
<evidence type="ECO:0000313" key="10">
    <source>
        <dbReference type="EMBL" id="CAB4975354.1"/>
    </source>
</evidence>
<evidence type="ECO:0000256" key="5">
    <source>
        <dbReference type="ARBA" id="ARBA00022975"/>
    </source>
</evidence>
<dbReference type="NCBIfam" id="TIGR01037">
    <property type="entry name" value="pyrD_sub1_fam"/>
    <property type="match status" value="1"/>
</dbReference>
<dbReference type="InterPro" id="IPR001295">
    <property type="entry name" value="Dihydroorotate_DH_CS"/>
</dbReference>
<name>A0A6J6SY27_9ZZZZ</name>
<keyword evidence="3" id="KW-0285">Flavoprotein</keyword>
<dbReference type="InterPro" id="IPR049622">
    <property type="entry name" value="Dihydroorotate_DH_I"/>
</dbReference>
<dbReference type="PANTHER" id="PTHR48109:SF1">
    <property type="entry name" value="DIHYDROOROTATE DEHYDROGENASE (FUMARATE)"/>
    <property type="match status" value="1"/>
</dbReference>
<keyword evidence="6" id="KW-0560">Oxidoreductase</keyword>
<evidence type="ECO:0000256" key="1">
    <source>
        <dbReference type="ARBA" id="ARBA00001917"/>
    </source>
</evidence>
<comment type="pathway">
    <text evidence="2">Pyrimidine metabolism; UMP biosynthesis via de novo pathway.</text>
</comment>
<dbReference type="InterPro" id="IPR024920">
    <property type="entry name" value="Dihydroorotate_DH_1"/>
</dbReference>
<dbReference type="InterPro" id="IPR033888">
    <property type="entry name" value="DHOD_1B"/>
</dbReference>
<dbReference type="GO" id="GO:0005737">
    <property type="term" value="C:cytoplasm"/>
    <property type="evidence" value="ECO:0007669"/>
    <property type="project" value="InterPro"/>
</dbReference>
<dbReference type="SUPFAM" id="SSF51395">
    <property type="entry name" value="FMN-linked oxidoreductases"/>
    <property type="match status" value="1"/>
</dbReference>
<dbReference type="Pfam" id="PF01180">
    <property type="entry name" value="DHO_dh"/>
    <property type="match status" value="1"/>
</dbReference>
<evidence type="ECO:0000313" key="11">
    <source>
        <dbReference type="EMBL" id="CAB4997718.1"/>
    </source>
</evidence>
<dbReference type="GO" id="GO:0004152">
    <property type="term" value="F:dihydroorotate dehydrogenase activity"/>
    <property type="evidence" value="ECO:0007669"/>
    <property type="project" value="InterPro"/>
</dbReference>